<dbReference type="Proteomes" id="UP000242864">
    <property type="component" value="Chromosome"/>
</dbReference>
<accession>A0AAC9RVW7</accession>
<gene>
    <name evidence="6" type="ORF">B5P37_05425</name>
</gene>
<dbReference type="KEGG" id="slz:B5P37_05425"/>
<dbReference type="Gene3D" id="3.40.640.10">
    <property type="entry name" value="Type I PLP-dependent aspartate aminotransferase-like (Major domain)"/>
    <property type="match status" value="1"/>
</dbReference>
<dbReference type="RefSeq" id="WP_085237275.1">
    <property type="nucleotide sequence ID" value="NZ_CP020773.1"/>
</dbReference>
<evidence type="ECO:0000313" key="6">
    <source>
        <dbReference type="EMBL" id="ARJ50797.1"/>
    </source>
</evidence>
<protein>
    <submittedName>
        <fullName evidence="6">8-amino-7-oxononanoate synthase</fullName>
    </submittedName>
</protein>
<dbReference type="Pfam" id="PF00155">
    <property type="entry name" value="Aminotran_1_2"/>
    <property type="match status" value="1"/>
</dbReference>
<sequence>MDLQRKLQDIEAQGIRRQLREVTAVNGKWIEIEGRQLLNFTSNDYLGMGQIPLSIESMRDASDPSSSRLVSGNVTHYRQIEQTLAEHFQFEDALVMNSGYDANLAVMQAFQGEEVILMSDAANHASLIDGIRLSRLNKVIYPHQDIQTLEKRLRQYPESMTKVIVTDSVFSTHGDMAQLEALIALKAKIPNVWLLVDDSHAFGLNLHTAYAHIDILTTSLSKGVGAHGGAILCSHLFKQVLVNTARVLIYSNALPIIDLVRMDEKLKRVFTHAERSNALRQLSLTFNQLYQQYFGNPYQIQDLTPIKAITFDSYDKAEKVYQSLESEGYYVSYFRYPTVPKPALRVSLSWFHEVQDLKQFFVVLQRAMERSLDNV</sequence>
<evidence type="ECO:0000256" key="4">
    <source>
        <dbReference type="ARBA" id="ARBA00022898"/>
    </source>
</evidence>
<evidence type="ECO:0000259" key="5">
    <source>
        <dbReference type="Pfam" id="PF00155"/>
    </source>
</evidence>
<keyword evidence="4" id="KW-0663">Pyridoxal phosphate</keyword>
<dbReference type="PANTHER" id="PTHR13693:SF100">
    <property type="entry name" value="8-AMINO-7-OXONONANOATE SYNTHASE"/>
    <property type="match status" value="1"/>
</dbReference>
<dbReference type="EMBL" id="CP020773">
    <property type="protein sequence ID" value="ARJ50797.1"/>
    <property type="molecule type" value="Genomic_DNA"/>
</dbReference>
<dbReference type="InterPro" id="IPR015421">
    <property type="entry name" value="PyrdxlP-dep_Trfase_major"/>
</dbReference>
<dbReference type="InterPro" id="IPR015422">
    <property type="entry name" value="PyrdxlP-dep_Trfase_small"/>
</dbReference>
<evidence type="ECO:0000256" key="2">
    <source>
        <dbReference type="ARBA" id="ARBA00011738"/>
    </source>
</evidence>
<evidence type="ECO:0000256" key="3">
    <source>
        <dbReference type="ARBA" id="ARBA00022679"/>
    </source>
</evidence>
<dbReference type="Gene3D" id="3.90.1150.10">
    <property type="entry name" value="Aspartate Aminotransferase, domain 1"/>
    <property type="match status" value="1"/>
</dbReference>
<dbReference type="PANTHER" id="PTHR13693">
    <property type="entry name" value="CLASS II AMINOTRANSFERASE/8-AMINO-7-OXONONANOATE SYNTHASE"/>
    <property type="match status" value="1"/>
</dbReference>
<organism evidence="6 7">
    <name type="scientific">Staphylococcus lutrae</name>
    <dbReference type="NCBI Taxonomy" id="155085"/>
    <lineage>
        <taxon>Bacteria</taxon>
        <taxon>Bacillati</taxon>
        <taxon>Bacillota</taxon>
        <taxon>Bacilli</taxon>
        <taxon>Bacillales</taxon>
        <taxon>Staphylococcaceae</taxon>
        <taxon>Staphylococcus</taxon>
    </lineage>
</organism>
<dbReference type="GO" id="GO:0030170">
    <property type="term" value="F:pyridoxal phosphate binding"/>
    <property type="evidence" value="ECO:0007669"/>
    <property type="project" value="InterPro"/>
</dbReference>
<dbReference type="InterPro" id="IPR004839">
    <property type="entry name" value="Aminotransferase_I/II_large"/>
</dbReference>
<dbReference type="SUPFAM" id="SSF53383">
    <property type="entry name" value="PLP-dependent transferases"/>
    <property type="match status" value="1"/>
</dbReference>
<evidence type="ECO:0000313" key="7">
    <source>
        <dbReference type="Proteomes" id="UP000242864"/>
    </source>
</evidence>
<feature type="domain" description="Aminotransferase class I/classII large" evidence="5">
    <location>
        <begin position="36"/>
        <end position="348"/>
    </location>
</feature>
<keyword evidence="7" id="KW-1185">Reference proteome</keyword>
<keyword evidence="3" id="KW-0808">Transferase</keyword>
<evidence type="ECO:0000256" key="1">
    <source>
        <dbReference type="ARBA" id="ARBA00001933"/>
    </source>
</evidence>
<name>A0AAC9RVW7_9STAP</name>
<proteinExistence type="predicted"/>
<comment type="subunit">
    <text evidence="2">Homodimer.</text>
</comment>
<dbReference type="InterPro" id="IPR050087">
    <property type="entry name" value="AON_synthase_class-II"/>
</dbReference>
<dbReference type="GO" id="GO:0009102">
    <property type="term" value="P:biotin biosynthetic process"/>
    <property type="evidence" value="ECO:0007669"/>
    <property type="project" value="TreeGrafter"/>
</dbReference>
<dbReference type="AlphaFoldDB" id="A0AAC9RVW7"/>
<reference evidence="6 7" key="1">
    <citation type="submission" date="2017-04" db="EMBL/GenBank/DDBJ databases">
        <authorList>
            <person name="Veseli I.A."/>
            <person name="Tang C."/>
            <person name="Pombert J.-F."/>
        </authorList>
    </citation>
    <scope>NUCLEOTIDE SEQUENCE [LARGE SCALE GENOMIC DNA]</scope>
    <source>
        <strain evidence="6 7">ATCC 700373</strain>
    </source>
</reference>
<dbReference type="InterPro" id="IPR015424">
    <property type="entry name" value="PyrdxlP-dep_Trfase"/>
</dbReference>
<comment type="cofactor">
    <cofactor evidence="1">
        <name>pyridoxal 5'-phosphate</name>
        <dbReference type="ChEBI" id="CHEBI:597326"/>
    </cofactor>
</comment>
<dbReference type="GO" id="GO:0008710">
    <property type="term" value="F:8-amino-7-oxononanoate synthase activity"/>
    <property type="evidence" value="ECO:0007669"/>
    <property type="project" value="TreeGrafter"/>
</dbReference>